<feature type="compositionally biased region" description="Basic residues" evidence="7">
    <location>
        <begin position="242"/>
        <end position="262"/>
    </location>
</feature>
<evidence type="ECO:0000256" key="3">
    <source>
        <dbReference type="ARBA" id="ARBA00023125"/>
    </source>
</evidence>
<dbReference type="SMART" id="SM00521">
    <property type="entry name" value="CBF"/>
    <property type="match status" value="1"/>
</dbReference>
<dbReference type="GO" id="GO:0003700">
    <property type="term" value="F:DNA-binding transcription factor activity"/>
    <property type="evidence" value="ECO:0007669"/>
    <property type="project" value="UniProtKB-UniRule"/>
</dbReference>
<dbReference type="Pfam" id="PF02045">
    <property type="entry name" value="CBFB_NFYA"/>
    <property type="match status" value="1"/>
</dbReference>
<reference evidence="8" key="1">
    <citation type="submission" date="2022-07" db="EMBL/GenBank/DDBJ databases">
        <title>Phylogenomic reconstructions and comparative analyses of Kickxellomycotina fungi.</title>
        <authorList>
            <person name="Reynolds N.K."/>
            <person name="Stajich J.E."/>
            <person name="Barry K."/>
            <person name="Grigoriev I.V."/>
            <person name="Crous P."/>
            <person name="Smith M.E."/>
        </authorList>
    </citation>
    <scope>NUCLEOTIDE SEQUENCE</scope>
    <source>
        <strain evidence="8">CBS 109367</strain>
    </source>
</reference>
<dbReference type="PANTHER" id="PTHR12632">
    <property type="entry name" value="TRANSCRIPTION FACTOR NF-Y ALPHA-RELATED"/>
    <property type="match status" value="1"/>
</dbReference>
<dbReference type="Gene3D" id="6.10.250.2430">
    <property type="match status" value="1"/>
</dbReference>
<organism evidence="8 9">
    <name type="scientific">Coemansia spiralis</name>
    <dbReference type="NCBI Taxonomy" id="417178"/>
    <lineage>
        <taxon>Eukaryota</taxon>
        <taxon>Fungi</taxon>
        <taxon>Fungi incertae sedis</taxon>
        <taxon>Zoopagomycota</taxon>
        <taxon>Kickxellomycotina</taxon>
        <taxon>Kickxellomycetes</taxon>
        <taxon>Kickxellales</taxon>
        <taxon>Kickxellaceae</taxon>
        <taxon>Coemansia</taxon>
    </lineage>
</organism>
<keyword evidence="2 6" id="KW-0805">Transcription regulation</keyword>
<dbReference type="GO" id="GO:0005634">
    <property type="term" value="C:nucleus"/>
    <property type="evidence" value="ECO:0007669"/>
    <property type="project" value="UniProtKB-SubCell"/>
</dbReference>
<proteinExistence type="inferred from homology"/>
<comment type="function">
    <text evidence="6">Component of the sequence-specific heterotrimeric transcription factor (NF-Y) which specifically recognizes a 5'-CCAAT-3' box motif found in the promoters of its target genes.</text>
</comment>
<name>A0A9W8GPX1_9FUNG</name>
<dbReference type="PROSITE" id="PS51152">
    <property type="entry name" value="NFYA_HAP2_2"/>
    <property type="match status" value="1"/>
</dbReference>
<keyword evidence="9" id="KW-1185">Reference proteome</keyword>
<dbReference type="GO" id="GO:0003677">
    <property type="term" value="F:DNA binding"/>
    <property type="evidence" value="ECO:0007669"/>
    <property type="project" value="UniProtKB-KW"/>
</dbReference>
<comment type="subunit">
    <text evidence="6">Heterotrimer.</text>
</comment>
<dbReference type="Proteomes" id="UP001151516">
    <property type="component" value="Unassembled WGS sequence"/>
</dbReference>
<protein>
    <recommendedName>
        <fullName evidence="6">Transcriptional activator HAP2</fullName>
    </recommendedName>
</protein>
<dbReference type="OrthoDB" id="1097733at2759"/>
<gene>
    <name evidence="8" type="primary">HAP2</name>
    <name evidence="8" type="ORF">IWW39_001417</name>
</gene>
<dbReference type="EMBL" id="JANBTX010000024">
    <property type="protein sequence ID" value="KAJ2689505.1"/>
    <property type="molecule type" value="Genomic_DNA"/>
</dbReference>
<evidence type="ECO:0000256" key="4">
    <source>
        <dbReference type="ARBA" id="ARBA00023163"/>
    </source>
</evidence>
<dbReference type="InterPro" id="IPR001289">
    <property type="entry name" value="NFYA"/>
</dbReference>
<evidence type="ECO:0000256" key="7">
    <source>
        <dbReference type="SAM" id="MobiDB-lite"/>
    </source>
</evidence>
<comment type="subcellular location">
    <subcellularLocation>
        <location evidence="1 6">Nucleus</location>
    </subcellularLocation>
</comment>
<feature type="region of interest" description="Disordered" evidence="7">
    <location>
        <begin position="242"/>
        <end position="320"/>
    </location>
</feature>
<keyword evidence="3 6" id="KW-0238">DNA-binding</keyword>
<evidence type="ECO:0000256" key="5">
    <source>
        <dbReference type="ARBA" id="ARBA00023242"/>
    </source>
</evidence>
<keyword evidence="5 6" id="KW-0539">Nucleus</keyword>
<evidence type="ECO:0000256" key="1">
    <source>
        <dbReference type="ARBA" id="ARBA00004123"/>
    </source>
</evidence>
<sequence length="320" mass="34652">MIHASDQYSYTLGTQAQVPQNMAIGSDSSPAAYGQAAAAAYHNPQAAVASGAPLSAEQQSLLVGGHAHQSHPALPDLAGSSPMHPMPPSAMMFSSMGAFNDAAAAAAAMAVAQGQRPPGSMMQAADIPLQQQYPPQLHQQQQYQQEQQQFKQEQLSSPEGMALAMGFEVSPTQFKHDQAMMLPPQPIPPHPSGLPQYAEPAKAVMPALRDDAHPVYVNAKQYHRIMKRREARARLAAEHKLNAKRKPYLHESRHRHAMRRPRGPGGRFLTAAEIAELEQKGELPPMSGISPTTNHHSSKPYDRDASHTKRNHSSASDSDA</sequence>
<evidence type="ECO:0000256" key="2">
    <source>
        <dbReference type="ARBA" id="ARBA00023015"/>
    </source>
</evidence>
<evidence type="ECO:0000256" key="6">
    <source>
        <dbReference type="RuleBase" id="RU367155"/>
    </source>
</evidence>
<evidence type="ECO:0000313" key="9">
    <source>
        <dbReference type="Proteomes" id="UP001151516"/>
    </source>
</evidence>
<dbReference type="AlphaFoldDB" id="A0A9W8GPX1"/>
<accession>A0A9W8GPX1</accession>
<comment type="caution">
    <text evidence="8">The sequence shown here is derived from an EMBL/GenBank/DDBJ whole genome shotgun (WGS) entry which is preliminary data.</text>
</comment>
<comment type="similarity">
    <text evidence="6">Belongs to the NFYA/HAP2 subunit family.</text>
</comment>
<dbReference type="PRINTS" id="PR00616">
    <property type="entry name" value="CCAATSUBUNTB"/>
</dbReference>
<evidence type="ECO:0000313" key="8">
    <source>
        <dbReference type="EMBL" id="KAJ2689505.1"/>
    </source>
</evidence>
<keyword evidence="4 6" id="KW-0804">Transcription</keyword>